<protein>
    <recommendedName>
        <fullName evidence="3">F-box domain-containing protein</fullName>
    </recommendedName>
</protein>
<evidence type="ECO:0000313" key="2">
    <source>
        <dbReference type="Proteomes" id="UP000807353"/>
    </source>
</evidence>
<dbReference type="InterPro" id="IPR032675">
    <property type="entry name" value="LRR_dom_sf"/>
</dbReference>
<reference evidence="1" key="1">
    <citation type="submission" date="2020-11" db="EMBL/GenBank/DDBJ databases">
        <authorList>
            <consortium name="DOE Joint Genome Institute"/>
            <person name="Ahrendt S."/>
            <person name="Riley R."/>
            <person name="Andreopoulos W."/>
            <person name="Labutti K."/>
            <person name="Pangilinan J."/>
            <person name="Ruiz-Duenas F.J."/>
            <person name="Barrasa J.M."/>
            <person name="Sanchez-Garcia M."/>
            <person name="Camarero S."/>
            <person name="Miyauchi S."/>
            <person name="Serrano A."/>
            <person name="Linde D."/>
            <person name="Babiker R."/>
            <person name="Drula E."/>
            <person name="Ayuso-Fernandez I."/>
            <person name="Pacheco R."/>
            <person name="Padilla G."/>
            <person name="Ferreira P."/>
            <person name="Barriuso J."/>
            <person name="Kellner H."/>
            <person name="Castanera R."/>
            <person name="Alfaro M."/>
            <person name="Ramirez L."/>
            <person name="Pisabarro A.G."/>
            <person name="Kuo A."/>
            <person name="Tritt A."/>
            <person name="Lipzen A."/>
            <person name="He G."/>
            <person name="Yan M."/>
            <person name="Ng V."/>
            <person name="Cullen D."/>
            <person name="Martin F."/>
            <person name="Rosso M.-N."/>
            <person name="Henrissat B."/>
            <person name="Hibbett D."/>
            <person name="Martinez A.T."/>
            <person name="Grigoriev I.V."/>
        </authorList>
    </citation>
    <scope>NUCLEOTIDE SEQUENCE</scope>
    <source>
        <strain evidence="1">CBS 247.69</strain>
    </source>
</reference>
<comment type="caution">
    <text evidence="1">The sequence shown here is derived from an EMBL/GenBank/DDBJ whole genome shotgun (WGS) entry which is preliminary data.</text>
</comment>
<evidence type="ECO:0008006" key="3">
    <source>
        <dbReference type="Google" id="ProtNLM"/>
    </source>
</evidence>
<dbReference type="EMBL" id="MU150233">
    <property type="protein sequence ID" value="KAF9468430.1"/>
    <property type="molecule type" value="Genomic_DNA"/>
</dbReference>
<dbReference type="SUPFAM" id="SSF52047">
    <property type="entry name" value="RNI-like"/>
    <property type="match status" value="1"/>
</dbReference>
<dbReference type="Proteomes" id="UP000807353">
    <property type="component" value="Unassembled WGS sequence"/>
</dbReference>
<evidence type="ECO:0000313" key="1">
    <source>
        <dbReference type="EMBL" id="KAF9468430.1"/>
    </source>
</evidence>
<organism evidence="1 2">
    <name type="scientific">Collybia nuda</name>
    <dbReference type="NCBI Taxonomy" id="64659"/>
    <lineage>
        <taxon>Eukaryota</taxon>
        <taxon>Fungi</taxon>
        <taxon>Dikarya</taxon>
        <taxon>Basidiomycota</taxon>
        <taxon>Agaricomycotina</taxon>
        <taxon>Agaricomycetes</taxon>
        <taxon>Agaricomycetidae</taxon>
        <taxon>Agaricales</taxon>
        <taxon>Tricholomatineae</taxon>
        <taxon>Clitocybaceae</taxon>
        <taxon>Collybia</taxon>
    </lineage>
</organism>
<accession>A0A9P6CNM7</accession>
<name>A0A9P6CNM7_9AGAR</name>
<gene>
    <name evidence="1" type="ORF">BDZ94DRAFT_785978</name>
</gene>
<proteinExistence type="predicted"/>
<dbReference type="Gene3D" id="3.80.10.10">
    <property type="entry name" value="Ribonuclease Inhibitor"/>
    <property type="match status" value="1"/>
</dbReference>
<dbReference type="AlphaFoldDB" id="A0A9P6CNM7"/>
<dbReference type="OrthoDB" id="2948138at2759"/>
<keyword evidence="2" id="KW-1185">Reference proteome</keyword>
<sequence>MRAHPQERVHRCLLIPELFNFICIQIDETLGFKRFSTLAALARTCRLFRDAPLDILWSRIPDLGRLIRCMPSDVWTITRGELQIVRPICASDCPRFFEYSRRVKSIGTSYNMYNDPRLELNFYEKLDGIEKPLLPNVTRIVWCHVPPRRFSECDWILGPNINDIELSLSLPSAPLSYDHDYMMAFHSKYPLLKRFCINVFGDYTSASGMVSTLVCGWASLDTLEIRGVSDVLAHISALPNLRVLKYFETRDTQITTSPIFSLLAFQSLQVLLLIANNLSLGVNVIRSLRNGSLRKIQFHIRNNQPFAVWGDFFAAIGAHCRPSSLTSIRVDEEYYRTPVIEPILHPITMEVLRPLLAFSNLTEVIIIHRLRFDIDAQAIKDIASSWPRLRVLELHHSGCALHSGLPPRLTLCALTPLVERCRELASLAIDTDASGPLPVLNPQTISAIGNRGCGNCRFSVGHSPISDSTSVATFLRQLFPNGVKIVTTSPGRCVQVDNLWLGVADLLAPKE</sequence>